<sequence length="367" mass="40913">MKTGMSGWVLAIARTLDAEGVPHERIFRQIGMDPRRLSDGVNRYSQEAVSSLWRAAVSETSDPYFGLKLAAHIRPSTFHVVGYAMSCSASLGNALQRFARYAKLVSSSATVTLTQTPGHRRLAFSFDTGDAPPIFQTIDAVVAGIVHFSTWIVGEDIVPAAVHFRHAPPDGSEEYSRALKCPVAFGQQEDCIVFDASDMDRPILAADEQLASLLDHMALNHMAQMSRRFSSKVRDYLLKELSNGEISKRGTASAMHMTERTLLRRLKDEGTTFQEILDHLREQLAYDYLRRSDLTVQDVSAMLGFSDASTFSRAFKRWTGRRPSCAQHDRGYHEEVPKVADDELPSTSPWSRGSFSRRHVPVMQAGC</sequence>
<dbReference type="Proteomes" id="UP000623795">
    <property type="component" value="Unassembled WGS sequence"/>
</dbReference>
<evidence type="ECO:0000256" key="2">
    <source>
        <dbReference type="ARBA" id="ARBA00023125"/>
    </source>
</evidence>
<dbReference type="PROSITE" id="PS01124">
    <property type="entry name" value="HTH_ARAC_FAMILY_2"/>
    <property type="match status" value="1"/>
</dbReference>
<dbReference type="EMBL" id="WTVN01000001">
    <property type="protein sequence ID" value="NMG42141.1"/>
    <property type="molecule type" value="Genomic_DNA"/>
</dbReference>
<dbReference type="Pfam" id="PF12833">
    <property type="entry name" value="HTH_18"/>
    <property type="match status" value="1"/>
</dbReference>
<keyword evidence="3" id="KW-0804">Transcription</keyword>
<feature type="region of interest" description="Disordered" evidence="4">
    <location>
        <begin position="323"/>
        <end position="352"/>
    </location>
</feature>
<dbReference type="Pfam" id="PF12625">
    <property type="entry name" value="Arabinose_bd"/>
    <property type="match status" value="1"/>
</dbReference>
<dbReference type="SUPFAM" id="SSF46689">
    <property type="entry name" value="Homeodomain-like"/>
    <property type="match status" value="1"/>
</dbReference>
<accession>A0ABX1PVK7</accession>
<dbReference type="InterPro" id="IPR009057">
    <property type="entry name" value="Homeodomain-like_sf"/>
</dbReference>
<proteinExistence type="predicted"/>
<keyword evidence="1" id="KW-0805">Transcription regulation</keyword>
<evidence type="ECO:0000256" key="1">
    <source>
        <dbReference type="ARBA" id="ARBA00023015"/>
    </source>
</evidence>
<comment type="caution">
    <text evidence="6">The sequence shown here is derived from an EMBL/GenBank/DDBJ whole genome shotgun (WGS) entry which is preliminary data.</text>
</comment>
<evidence type="ECO:0000256" key="3">
    <source>
        <dbReference type="ARBA" id="ARBA00023163"/>
    </source>
</evidence>
<gene>
    <name evidence="6" type="ORF">GPA22_00105</name>
</gene>
<dbReference type="RefSeq" id="WP_169254082.1">
    <property type="nucleotide sequence ID" value="NZ_WTVN01000001.1"/>
</dbReference>
<keyword evidence="7" id="KW-1185">Reference proteome</keyword>
<feature type="compositionally biased region" description="Basic and acidic residues" evidence="4">
    <location>
        <begin position="327"/>
        <end position="341"/>
    </location>
</feature>
<evidence type="ECO:0000313" key="7">
    <source>
        <dbReference type="Proteomes" id="UP000623795"/>
    </source>
</evidence>
<reference evidence="6 7" key="1">
    <citation type="submission" date="2019-12" db="EMBL/GenBank/DDBJ databases">
        <title>Comparative genomics gives insights into the taxonomy of the Azoarcus-Aromatoleum group and reveals separate origins of nif in the plant-associated Azoarcus and non-plant-associated Aromatoleum sub-groups.</title>
        <authorList>
            <person name="Lafos M."/>
            <person name="Maluk M."/>
            <person name="Batista M."/>
            <person name="Junghare M."/>
            <person name="Carmona M."/>
            <person name="Faoro H."/>
            <person name="Cruz L.M."/>
            <person name="Battistoni F."/>
            <person name="De Souza E."/>
            <person name="Pedrosa F."/>
            <person name="Chen W.-M."/>
            <person name="Poole P.S."/>
            <person name="Dixon R.A."/>
            <person name="James E.K."/>
        </authorList>
    </citation>
    <scope>NUCLEOTIDE SEQUENCE [LARGE SCALE GENOMIC DNA]</scope>
    <source>
        <strain evidence="6 7">Td21</strain>
    </source>
</reference>
<dbReference type="InterPro" id="IPR032687">
    <property type="entry name" value="AraC-type_N"/>
</dbReference>
<dbReference type="InterPro" id="IPR018060">
    <property type="entry name" value="HTH_AraC"/>
</dbReference>
<dbReference type="PANTHER" id="PTHR47894:SF1">
    <property type="entry name" value="HTH-TYPE TRANSCRIPTIONAL REGULATOR VQSM"/>
    <property type="match status" value="1"/>
</dbReference>
<dbReference type="Gene3D" id="1.10.10.60">
    <property type="entry name" value="Homeodomain-like"/>
    <property type="match status" value="1"/>
</dbReference>
<keyword evidence="2" id="KW-0238">DNA-binding</keyword>
<dbReference type="SMART" id="SM00342">
    <property type="entry name" value="HTH_ARAC"/>
    <property type="match status" value="1"/>
</dbReference>
<dbReference type="PANTHER" id="PTHR47894">
    <property type="entry name" value="HTH-TYPE TRANSCRIPTIONAL REGULATOR GADX"/>
    <property type="match status" value="1"/>
</dbReference>
<feature type="domain" description="HTH araC/xylS-type" evidence="5">
    <location>
        <begin position="231"/>
        <end position="329"/>
    </location>
</feature>
<name>A0ABX1PVK7_9RHOO</name>
<protein>
    <submittedName>
        <fullName evidence="6">Helix-turn-helix domain-containing protein</fullName>
    </submittedName>
</protein>
<evidence type="ECO:0000259" key="5">
    <source>
        <dbReference type="PROSITE" id="PS01124"/>
    </source>
</evidence>
<evidence type="ECO:0000256" key="4">
    <source>
        <dbReference type="SAM" id="MobiDB-lite"/>
    </source>
</evidence>
<organism evidence="6 7">
    <name type="scientific">Aromatoleum toluvorans</name>
    <dbReference type="NCBI Taxonomy" id="92002"/>
    <lineage>
        <taxon>Bacteria</taxon>
        <taxon>Pseudomonadati</taxon>
        <taxon>Pseudomonadota</taxon>
        <taxon>Betaproteobacteria</taxon>
        <taxon>Rhodocyclales</taxon>
        <taxon>Rhodocyclaceae</taxon>
        <taxon>Aromatoleum</taxon>
    </lineage>
</organism>
<evidence type="ECO:0000313" key="6">
    <source>
        <dbReference type="EMBL" id="NMG42141.1"/>
    </source>
</evidence>